<evidence type="ECO:0000256" key="1">
    <source>
        <dbReference type="ARBA" id="ARBA00010169"/>
    </source>
</evidence>
<dbReference type="AlphaFoldDB" id="A0A917QS61"/>
<proteinExistence type="inferred from homology"/>
<dbReference type="Gene3D" id="3.30.70.120">
    <property type="match status" value="1"/>
</dbReference>
<organism evidence="2 3">
    <name type="scientific">Sphaerisporangium melleum</name>
    <dbReference type="NCBI Taxonomy" id="321316"/>
    <lineage>
        <taxon>Bacteria</taxon>
        <taxon>Bacillati</taxon>
        <taxon>Actinomycetota</taxon>
        <taxon>Actinomycetes</taxon>
        <taxon>Streptosporangiales</taxon>
        <taxon>Streptosporangiaceae</taxon>
        <taxon>Sphaerisporangium</taxon>
    </lineage>
</organism>
<keyword evidence="3" id="KW-1185">Reference proteome</keyword>
<dbReference type="InterPro" id="IPR015867">
    <property type="entry name" value="N-reg_PII/ATP_PRibTrfase_C"/>
</dbReference>
<dbReference type="InterPro" id="IPR011322">
    <property type="entry name" value="N-reg_PII-like_a/b"/>
</dbReference>
<dbReference type="Pfam" id="PF03091">
    <property type="entry name" value="CutA1"/>
    <property type="match status" value="1"/>
</dbReference>
<dbReference type="Proteomes" id="UP000645217">
    <property type="component" value="Unassembled WGS sequence"/>
</dbReference>
<dbReference type="PANTHER" id="PTHR23419:SF8">
    <property type="entry name" value="FI09726P"/>
    <property type="match status" value="1"/>
</dbReference>
<comment type="similarity">
    <text evidence="1">Belongs to the CutA family.</text>
</comment>
<sequence>MCHGRRAEEPEGTPMTQYVQVQVAIDDRAKAAELAGSAVRARLAACAQIVGPITSVYRWKGEVEAAEEFLLLVKTTRERSAELTEHLRRAHPYETPEIICLPIEGGLDAYLSWIGEETRTSQA</sequence>
<dbReference type="EMBL" id="BMNT01000002">
    <property type="protein sequence ID" value="GGK65823.1"/>
    <property type="molecule type" value="Genomic_DNA"/>
</dbReference>
<dbReference type="SUPFAM" id="SSF54913">
    <property type="entry name" value="GlnB-like"/>
    <property type="match status" value="1"/>
</dbReference>
<dbReference type="GO" id="GO:0005507">
    <property type="term" value="F:copper ion binding"/>
    <property type="evidence" value="ECO:0007669"/>
    <property type="project" value="TreeGrafter"/>
</dbReference>
<reference evidence="2" key="1">
    <citation type="journal article" date="2014" name="Int. J. Syst. Evol. Microbiol.">
        <title>Complete genome sequence of Corynebacterium casei LMG S-19264T (=DSM 44701T), isolated from a smear-ripened cheese.</title>
        <authorList>
            <consortium name="US DOE Joint Genome Institute (JGI-PGF)"/>
            <person name="Walter F."/>
            <person name="Albersmeier A."/>
            <person name="Kalinowski J."/>
            <person name="Ruckert C."/>
        </authorList>
    </citation>
    <scope>NUCLEOTIDE SEQUENCE</scope>
    <source>
        <strain evidence="2">JCM 13064</strain>
    </source>
</reference>
<dbReference type="PANTHER" id="PTHR23419">
    <property type="entry name" value="DIVALENT CATION TOLERANCE CUTA-RELATED"/>
    <property type="match status" value="1"/>
</dbReference>
<reference evidence="2" key="2">
    <citation type="submission" date="2020-09" db="EMBL/GenBank/DDBJ databases">
        <authorList>
            <person name="Sun Q."/>
            <person name="Ohkuma M."/>
        </authorList>
    </citation>
    <scope>NUCLEOTIDE SEQUENCE</scope>
    <source>
        <strain evidence="2">JCM 13064</strain>
    </source>
</reference>
<evidence type="ECO:0000313" key="2">
    <source>
        <dbReference type="EMBL" id="GGK65823.1"/>
    </source>
</evidence>
<dbReference type="InterPro" id="IPR004323">
    <property type="entry name" value="Ion_tolerance_CutA"/>
</dbReference>
<comment type="caution">
    <text evidence="2">The sequence shown here is derived from an EMBL/GenBank/DDBJ whole genome shotgun (WGS) entry which is preliminary data.</text>
</comment>
<name>A0A917QS61_9ACTN</name>
<protein>
    <submittedName>
        <fullName evidence="2">Divalent cation tolerance protein</fullName>
    </submittedName>
</protein>
<accession>A0A917QS61</accession>
<gene>
    <name evidence="2" type="primary">cutA</name>
    <name evidence="2" type="ORF">GCM10007964_06060</name>
</gene>
<evidence type="ECO:0000313" key="3">
    <source>
        <dbReference type="Proteomes" id="UP000645217"/>
    </source>
</evidence>
<dbReference type="GO" id="GO:0010038">
    <property type="term" value="P:response to metal ion"/>
    <property type="evidence" value="ECO:0007669"/>
    <property type="project" value="InterPro"/>
</dbReference>